<sequence>MMTYEEFKGKMINSIKEYLPAKYSEFDIFVVSIQKINQKLDGLRLKFLEQRLVPRFISMIFMMLMRRKMILNG</sequence>
<dbReference type="EMBL" id="JAOQKC010000002">
    <property type="protein sequence ID" value="MCU6695614.1"/>
    <property type="molecule type" value="Genomic_DNA"/>
</dbReference>
<evidence type="ECO:0000313" key="2">
    <source>
        <dbReference type="Proteomes" id="UP001652461"/>
    </source>
</evidence>
<evidence type="ECO:0000313" key="1">
    <source>
        <dbReference type="EMBL" id="MCU6695614.1"/>
    </source>
</evidence>
<organism evidence="1 2">
    <name type="scientific">Laedolimicola ammoniilytica</name>
    <dbReference type="NCBI Taxonomy" id="2981771"/>
    <lineage>
        <taxon>Bacteria</taxon>
        <taxon>Bacillati</taxon>
        <taxon>Bacillota</taxon>
        <taxon>Clostridia</taxon>
        <taxon>Lachnospirales</taxon>
        <taxon>Lachnospiraceae</taxon>
        <taxon>Laedolimicola</taxon>
    </lineage>
</organism>
<gene>
    <name evidence="1" type="ORF">OCV63_01720</name>
</gene>
<protein>
    <submittedName>
        <fullName evidence="1">Uncharacterized protein</fullName>
    </submittedName>
</protein>
<accession>A0ABT2RTH4</accession>
<dbReference type="Proteomes" id="UP001652461">
    <property type="component" value="Unassembled WGS sequence"/>
</dbReference>
<dbReference type="RefSeq" id="WP_158361705.1">
    <property type="nucleotide sequence ID" value="NZ_JAOQKC010000002.1"/>
</dbReference>
<keyword evidence="2" id="KW-1185">Reference proteome</keyword>
<name>A0ABT2RTH4_9FIRM</name>
<comment type="caution">
    <text evidence="1">The sequence shown here is derived from an EMBL/GenBank/DDBJ whole genome shotgun (WGS) entry which is preliminary data.</text>
</comment>
<proteinExistence type="predicted"/>
<reference evidence="1 2" key="1">
    <citation type="journal article" date="2021" name="ISME Commun">
        <title>Automated analysis of genomic sequences facilitates high-throughput and comprehensive description of bacteria.</title>
        <authorList>
            <person name="Hitch T.C.A."/>
        </authorList>
    </citation>
    <scope>NUCLEOTIDE SEQUENCE [LARGE SCALE GENOMIC DNA]</scope>
    <source>
        <strain evidence="1 2">Sanger_04</strain>
    </source>
</reference>